<feature type="transmembrane region" description="Helical" evidence="8">
    <location>
        <begin position="317"/>
        <end position="338"/>
    </location>
</feature>
<dbReference type="InterPro" id="IPR000515">
    <property type="entry name" value="MetI-like"/>
</dbReference>
<feature type="transmembrane region" description="Helical" evidence="8">
    <location>
        <begin position="55"/>
        <end position="78"/>
    </location>
</feature>
<proteinExistence type="inferred from homology"/>
<evidence type="ECO:0000259" key="9">
    <source>
        <dbReference type="PROSITE" id="PS50928"/>
    </source>
</evidence>
<dbReference type="RefSeq" id="WP_302040412.1">
    <property type="nucleotide sequence ID" value="NZ_JAUKPO010000020.1"/>
</dbReference>
<evidence type="ECO:0000313" key="11">
    <source>
        <dbReference type="Proteomes" id="UP001168528"/>
    </source>
</evidence>
<gene>
    <name evidence="10" type="ORF">Q0590_25245</name>
</gene>
<keyword evidence="6 8" id="KW-1133">Transmembrane helix</keyword>
<dbReference type="Proteomes" id="UP001168528">
    <property type="component" value="Unassembled WGS sequence"/>
</dbReference>
<evidence type="ECO:0000313" key="10">
    <source>
        <dbReference type="EMBL" id="MDO1449608.1"/>
    </source>
</evidence>
<dbReference type="CDD" id="cd06261">
    <property type="entry name" value="TM_PBP2"/>
    <property type="match status" value="2"/>
</dbReference>
<dbReference type="PANTHER" id="PTHR43357:SF3">
    <property type="entry name" value="FE(3+)-TRANSPORT SYSTEM PERMEASE PROTEIN FBPB 2"/>
    <property type="match status" value="1"/>
</dbReference>
<keyword evidence="7 8" id="KW-0472">Membrane</keyword>
<keyword evidence="4" id="KW-0997">Cell inner membrane</keyword>
<evidence type="ECO:0000256" key="5">
    <source>
        <dbReference type="ARBA" id="ARBA00022692"/>
    </source>
</evidence>
<evidence type="ECO:0000256" key="7">
    <source>
        <dbReference type="ARBA" id="ARBA00023136"/>
    </source>
</evidence>
<feature type="transmembrane region" description="Helical" evidence="8">
    <location>
        <begin position="482"/>
        <end position="506"/>
    </location>
</feature>
<feature type="transmembrane region" description="Helical" evidence="8">
    <location>
        <begin position="127"/>
        <end position="147"/>
    </location>
</feature>
<feature type="domain" description="ABC transmembrane type-1" evidence="9">
    <location>
        <begin position="314"/>
        <end position="500"/>
    </location>
</feature>
<comment type="similarity">
    <text evidence="8">Belongs to the binding-protein-dependent transport system permease family.</text>
</comment>
<dbReference type="InterPro" id="IPR035906">
    <property type="entry name" value="MetI-like_sf"/>
</dbReference>
<feature type="domain" description="ABC transmembrane type-1" evidence="9">
    <location>
        <begin position="52"/>
        <end position="241"/>
    </location>
</feature>
<dbReference type="Gene3D" id="1.10.3720.10">
    <property type="entry name" value="MetI-like"/>
    <property type="match status" value="2"/>
</dbReference>
<evidence type="ECO:0000256" key="4">
    <source>
        <dbReference type="ARBA" id="ARBA00022519"/>
    </source>
</evidence>
<accession>A0ABT8REJ4</accession>
<evidence type="ECO:0000256" key="2">
    <source>
        <dbReference type="ARBA" id="ARBA00022448"/>
    </source>
</evidence>
<evidence type="ECO:0000256" key="6">
    <source>
        <dbReference type="ARBA" id="ARBA00022989"/>
    </source>
</evidence>
<feature type="transmembrane region" description="Helical" evidence="8">
    <location>
        <begin position="167"/>
        <end position="190"/>
    </location>
</feature>
<sequence length="520" mass="57160">MKRTYLIVLSLIFIALAILPLLSLLFGSLFRECTINLDNYIGLIQGRTLQLLLQSILIGVAVCFLSTILGLGFGFLLIKSHLPNKALFKVLLLIPLLLPSYITAVAWVDFFVFLGISSAWIYSRVTAIFVLTLIYTPLAVLIFSAALQNINAGLEGAALLITNYRKVFFTIILPLIKPAVFSSLLLIFILSISEFSVPAFLSVDVLTTDIFIQFSAFYNYNVAIAQSSLLILLCVIGLIIERKLLADTPFLTVTGKSHHSRLAPVPQATYVPLALAIGYVLFSIIIPLAVLIAQSLAGGRENFYKALSYLWVELGQSLLFAITGAAIIAFVGFSFAYLKARRSYGWIDFMLMLTFAIPSVVAGIALINYYNTPFSNFIYATPAIIFIAYLMRFVLVAERILNNRLIQLPQSLEHAASICGAGNYLTLRKITLPLMSEALMGAFIISFIFCIGELGTIIMVYPPGTALLPIKIFTIMANAPQSLTSAMCLIVLLFTTSVLGGILGLWQLIKRARFMVYDGS</sequence>
<dbReference type="Pfam" id="PF00528">
    <property type="entry name" value="BPD_transp_1"/>
    <property type="match status" value="2"/>
</dbReference>
<feature type="transmembrane region" description="Helical" evidence="8">
    <location>
        <begin position="210"/>
        <end position="240"/>
    </location>
</feature>
<organism evidence="10 11">
    <name type="scientific">Rhodocytophaga aerolata</name>
    <dbReference type="NCBI Taxonomy" id="455078"/>
    <lineage>
        <taxon>Bacteria</taxon>
        <taxon>Pseudomonadati</taxon>
        <taxon>Bacteroidota</taxon>
        <taxon>Cytophagia</taxon>
        <taxon>Cytophagales</taxon>
        <taxon>Rhodocytophagaceae</taxon>
        <taxon>Rhodocytophaga</taxon>
    </lineage>
</organism>
<feature type="transmembrane region" description="Helical" evidence="8">
    <location>
        <begin position="270"/>
        <end position="297"/>
    </location>
</feature>
<dbReference type="EMBL" id="JAUKPO010000020">
    <property type="protein sequence ID" value="MDO1449608.1"/>
    <property type="molecule type" value="Genomic_DNA"/>
</dbReference>
<keyword evidence="2 8" id="KW-0813">Transport</keyword>
<keyword evidence="11" id="KW-1185">Reference proteome</keyword>
<protein>
    <submittedName>
        <fullName evidence="10">Iron ABC transporter permease</fullName>
    </submittedName>
</protein>
<dbReference type="SUPFAM" id="SSF161098">
    <property type="entry name" value="MetI-like"/>
    <property type="match status" value="2"/>
</dbReference>
<evidence type="ECO:0000256" key="8">
    <source>
        <dbReference type="RuleBase" id="RU363032"/>
    </source>
</evidence>
<feature type="transmembrane region" description="Helical" evidence="8">
    <location>
        <begin position="376"/>
        <end position="395"/>
    </location>
</feature>
<feature type="transmembrane region" description="Helical" evidence="8">
    <location>
        <begin position="438"/>
        <end position="462"/>
    </location>
</feature>
<evidence type="ECO:0000256" key="1">
    <source>
        <dbReference type="ARBA" id="ARBA00004429"/>
    </source>
</evidence>
<dbReference type="PROSITE" id="PS50928">
    <property type="entry name" value="ABC_TM1"/>
    <property type="match status" value="2"/>
</dbReference>
<comment type="subcellular location">
    <subcellularLocation>
        <location evidence="1">Cell inner membrane</location>
        <topology evidence="1">Multi-pass membrane protein</topology>
    </subcellularLocation>
    <subcellularLocation>
        <location evidence="8">Cell membrane</location>
        <topology evidence="8">Multi-pass membrane protein</topology>
    </subcellularLocation>
</comment>
<comment type="caution">
    <text evidence="10">The sequence shown here is derived from an EMBL/GenBank/DDBJ whole genome shotgun (WGS) entry which is preliminary data.</text>
</comment>
<name>A0ABT8REJ4_9BACT</name>
<feature type="transmembrane region" description="Helical" evidence="8">
    <location>
        <begin position="90"/>
        <end position="121"/>
    </location>
</feature>
<dbReference type="PANTHER" id="PTHR43357">
    <property type="entry name" value="INNER MEMBRANE ABC TRANSPORTER PERMEASE PROTEIN YDCV"/>
    <property type="match status" value="1"/>
</dbReference>
<keyword evidence="3" id="KW-1003">Cell membrane</keyword>
<evidence type="ECO:0000256" key="3">
    <source>
        <dbReference type="ARBA" id="ARBA00022475"/>
    </source>
</evidence>
<reference evidence="10" key="1">
    <citation type="submission" date="2023-07" db="EMBL/GenBank/DDBJ databases">
        <title>The genome sequence of Rhodocytophaga aerolata KACC 12507.</title>
        <authorList>
            <person name="Zhang X."/>
        </authorList>
    </citation>
    <scope>NUCLEOTIDE SEQUENCE</scope>
    <source>
        <strain evidence="10">KACC 12507</strain>
    </source>
</reference>
<feature type="transmembrane region" description="Helical" evidence="8">
    <location>
        <begin position="350"/>
        <end position="370"/>
    </location>
</feature>
<keyword evidence="5 8" id="KW-0812">Transmembrane</keyword>